<dbReference type="AlphaFoldDB" id="A0A1H8SKD2"/>
<organism evidence="1 2">
    <name type="scientific">Halorientalis persicus</name>
    <dbReference type="NCBI Taxonomy" id="1367881"/>
    <lineage>
        <taxon>Archaea</taxon>
        <taxon>Methanobacteriati</taxon>
        <taxon>Methanobacteriota</taxon>
        <taxon>Stenosarchaea group</taxon>
        <taxon>Halobacteria</taxon>
        <taxon>Halobacteriales</taxon>
        <taxon>Haloarculaceae</taxon>
        <taxon>Halorientalis</taxon>
    </lineage>
</organism>
<dbReference type="SUPFAM" id="SSF53756">
    <property type="entry name" value="UDP-Glycosyltransferase/glycogen phosphorylase"/>
    <property type="match status" value="1"/>
</dbReference>
<protein>
    <recommendedName>
        <fullName evidence="3">DUF354 domain-containing protein</fullName>
    </recommendedName>
</protein>
<dbReference type="PANTHER" id="PTHR39662">
    <property type="entry name" value="DUF354 DOMAIN-CONTAINING PROTEIN-RELATED"/>
    <property type="match status" value="1"/>
</dbReference>
<name>A0A1H8SKD2_9EURY</name>
<proteinExistence type="predicted"/>
<dbReference type="Proteomes" id="UP000198775">
    <property type="component" value="Unassembled WGS sequence"/>
</dbReference>
<evidence type="ECO:0000313" key="1">
    <source>
        <dbReference type="EMBL" id="SEO78653.1"/>
    </source>
</evidence>
<keyword evidence="2" id="KW-1185">Reference proteome</keyword>
<sequence>MTGDRRRVLFDINHPAQVHLFRPLVRDLAGRGHETLVTSRDKEITTELLDAYDIPHECLSTEGGGLFATAAEMGVKGIRLYRIARSFDPDVVVARPNPPAIYVANLLGARSVMLRDTVIPSRLLRACYRGLMLPFVDDLCAPAGFETSLTGGQNHTLGFQELTYLHPDRFEPDRERLETHGVATDDPYFVLRFAAWDAYHDVGGGGWSAAGKRELVDALSEYGTVYITSEADLPAEFAEYELTVPPHLIHDLLYFADLYAGDSQTMATEAALLGTPVIRVNSKVGTHEMHNFEDLERRGLLYSFRDEKRALAKARELVAEGDEADWQRRRRELIADKPDVGAYLRDLILDPDAAGRDREDRRLTAPSS</sequence>
<dbReference type="InterPro" id="IPR007152">
    <property type="entry name" value="DUF354"/>
</dbReference>
<dbReference type="EMBL" id="FOCX01000019">
    <property type="protein sequence ID" value="SEO78653.1"/>
    <property type="molecule type" value="Genomic_DNA"/>
</dbReference>
<dbReference type="RefSeq" id="WP_092662424.1">
    <property type="nucleotide sequence ID" value="NZ_FOCX01000019.1"/>
</dbReference>
<dbReference type="OrthoDB" id="185087at2157"/>
<dbReference type="PANTHER" id="PTHR39662:SF1">
    <property type="entry name" value="DUF354 DOMAIN-CONTAINING PROTEIN"/>
    <property type="match status" value="1"/>
</dbReference>
<dbReference type="Pfam" id="PF04007">
    <property type="entry name" value="DUF354"/>
    <property type="match status" value="1"/>
</dbReference>
<accession>A0A1H8SKD2</accession>
<evidence type="ECO:0008006" key="3">
    <source>
        <dbReference type="Google" id="ProtNLM"/>
    </source>
</evidence>
<reference evidence="2" key="1">
    <citation type="submission" date="2016-10" db="EMBL/GenBank/DDBJ databases">
        <authorList>
            <person name="Varghese N."/>
            <person name="Submissions S."/>
        </authorList>
    </citation>
    <scope>NUCLEOTIDE SEQUENCE [LARGE SCALE GENOMIC DNA]</scope>
    <source>
        <strain evidence="2">IBRC-M 10043</strain>
    </source>
</reference>
<evidence type="ECO:0000313" key="2">
    <source>
        <dbReference type="Proteomes" id="UP000198775"/>
    </source>
</evidence>
<dbReference type="PIRSF" id="PIRSF005357">
    <property type="entry name" value="UCP005357"/>
    <property type="match status" value="1"/>
</dbReference>
<gene>
    <name evidence="1" type="ORF">SAMN05216388_101955</name>
</gene>